<name>A0A9D2G7B3_9FIRM</name>
<dbReference type="AlphaFoldDB" id="A0A9D2G7B3"/>
<gene>
    <name evidence="1" type="ORF">H9964_08400</name>
</gene>
<evidence type="ECO:0000313" key="1">
    <source>
        <dbReference type="EMBL" id="HIZ73586.1"/>
    </source>
</evidence>
<dbReference type="EMBL" id="DXBB01000130">
    <property type="protein sequence ID" value="HIZ73586.1"/>
    <property type="molecule type" value="Genomic_DNA"/>
</dbReference>
<organism evidence="1 2">
    <name type="scientific">Candidatus Gallimonas intestinavium</name>
    <dbReference type="NCBI Taxonomy" id="2838603"/>
    <lineage>
        <taxon>Bacteria</taxon>
        <taxon>Bacillati</taxon>
        <taxon>Bacillota</taxon>
        <taxon>Clostridia</taxon>
        <taxon>Candidatus Gallimonas</taxon>
    </lineage>
</organism>
<protein>
    <recommendedName>
        <fullName evidence="3">Lipoprotein</fullName>
    </recommendedName>
</protein>
<evidence type="ECO:0000313" key="2">
    <source>
        <dbReference type="Proteomes" id="UP000824102"/>
    </source>
</evidence>
<evidence type="ECO:0008006" key="3">
    <source>
        <dbReference type="Google" id="ProtNLM"/>
    </source>
</evidence>
<dbReference type="PROSITE" id="PS51257">
    <property type="entry name" value="PROKAR_LIPOPROTEIN"/>
    <property type="match status" value="1"/>
</dbReference>
<comment type="caution">
    <text evidence="1">The sequence shown here is derived from an EMBL/GenBank/DDBJ whole genome shotgun (WGS) entry which is preliminary data.</text>
</comment>
<reference evidence="1" key="1">
    <citation type="journal article" date="2021" name="PeerJ">
        <title>Extensive microbial diversity within the chicken gut microbiome revealed by metagenomics and culture.</title>
        <authorList>
            <person name="Gilroy R."/>
            <person name="Ravi A."/>
            <person name="Getino M."/>
            <person name="Pursley I."/>
            <person name="Horton D.L."/>
            <person name="Alikhan N.F."/>
            <person name="Baker D."/>
            <person name="Gharbi K."/>
            <person name="Hall N."/>
            <person name="Watson M."/>
            <person name="Adriaenssens E.M."/>
            <person name="Foster-Nyarko E."/>
            <person name="Jarju S."/>
            <person name="Secka A."/>
            <person name="Antonio M."/>
            <person name="Oren A."/>
            <person name="Chaudhuri R.R."/>
            <person name="La Ragione R."/>
            <person name="Hildebrand F."/>
            <person name="Pallen M.J."/>
        </authorList>
    </citation>
    <scope>NUCLEOTIDE SEQUENCE</scope>
    <source>
        <strain evidence="1">ChiW7-2402</strain>
    </source>
</reference>
<reference evidence="1" key="2">
    <citation type="submission" date="2021-04" db="EMBL/GenBank/DDBJ databases">
        <authorList>
            <person name="Gilroy R."/>
        </authorList>
    </citation>
    <scope>NUCLEOTIDE SEQUENCE</scope>
    <source>
        <strain evidence="1">ChiW7-2402</strain>
    </source>
</reference>
<accession>A0A9D2G7B3</accession>
<proteinExistence type="predicted"/>
<sequence>MRRKTLWVAVMAVVLCFAGFLVGCKDRAEILSDVDKLVYLTSPVSSYICVIEEEEDVEELLGFFDEAEFVWYEKDSQGYEDAHIKTDNYDVLNTLSLSVYPMKENLFAMDIYPNGAVRSDREEGCYFADAGAVDYEGLKAAMERLEREEQVKLQQGTE</sequence>
<dbReference type="Proteomes" id="UP000824102">
    <property type="component" value="Unassembled WGS sequence"/>
</dbReference>